<dbReference type="GO" id="GO:0004413">
    <property type="term" value="F:homoserine kinase activity"/>
    <property type="evidence" value="ECO:0007669"/>
    <property type="project" value="UniProtKB-UniRule"/>
</dbReference>
<dbReference type="EMBL" id="MPKA01000081">
    <property type="protein sequence ID" value="OLU45753.1"/>
    <property type="molecule type" value="Genomic_DNA"/>
</dbReference>
<feature type="binding site" evidence="13">
    <location>
        <begin position="81"/>
        <end position="91"/>
    </location>
    <ligand>
        <name>ATP</name>
        <dbReference type="ChEBI" id="CHEBI:30616"/>
    </ligand>
</feature>
<organism evidence="15 16">
    <name type="scientific">Dubosiella newyorkensis</name>
    <dbReference type="NCBI Taxonomy" id="1862672"/>
    <lineage>
        <taxon>Bacteria</taxon>
        <taxon>Bacillati</taxon>
        <taxon>Bacillota</taxon>
        <taxon>Erysipelotrichia</taxon>
        <taxon>Erysipelotrichales</taxon>
        <taxon>Erysipelotrichaceae</taxon>
        <taxon>Dubosiella</taxon>
    </lineage>
</organism>
<dbReference type="Gene3D" id="3.30.230.10">
    <property type="match status" value="1"/>
</dbReference>
<keyword evidence="16" id="KW-1185">Reference proteome</keyword>
<dbReference type="PIRSF" id="PIRSF000676">
    <property type="entry name" value="Homoser_kin"/>
    <property type="match status" value="1"/>
</dbReference>
<feature type="domain" description="GHMP kinase N-terminal" evidence="14">
    <location>
        <begin position="52"/>
        <end position="134"/>
    </location>
</feature>
<keyword evidence="7 13" id="KW-0791">Threonine biosynthesis</keyword>
<dbReference type="PANTHER" id="PTHR20861:SF1">
    <property type="entry name" value="HOMOSERINE KINASE"/>
    <property type="match status" value="1"/>
</dbReference>
<evidence type="ECO:0000256" key="3">
    <source>
        <dbReference type="ARBA" id="ARBA00012078"/>
    </source>
</evidence>
<name>A0A1U7NLN1_9FIRM</name>
<dbReference type="GO" id="GO:0009088">
    <property type="term" value="P:threonine biosynthetic process"/>
    <property type="evidence" value="ECO:0007669"/>
    <property type="project" value="UniProtKB-UniRule"/>
</dbReference>
<keyword evidence="5 13" id="KW-0028">Amino-acid biosynthesis</keyword>
<comment type="catalytic activity">
    <reaction evidence="11 13">
        <text>L-homoserine + ATP = O-phospho-L-homoserine + ADP + H(+)</text>
        <dbReference type="Rhea" id="RHEA:13985"/>
        <dbReference type="ChEBI" id="CHEBI:15378"/>
        <dbReference type="ChEBI" id="CHEBI:30616"/>
        <dbReference type="ChEBI" id="CHEBI:57476"/>
        <dbReference type="ChEBI" id="CHEBI:57590"/>
        <dbReference type="ChEBI" id="CHEBI:456216"/>
        <dbReference type="EC" id="2.7.1.39"/>
    </reaction>
</comment>
<evidence type="ECO:0000256" key="8">
    <source>
        <dbReference type="ARBA" id="ARBA00022741"/>
    </source>
</evidence>
<dbReference type="InterPro" id="IPR006203">
    <property type="entry name" value="GHMP_knse_ATP-bd_CS"/>
</dbReference>
<dbReference type="UniPathway" id="UPA00050">
    <property type="reaction ID" value="UER00064"/>
</dbReference>
<evidence type="ECO:0000256" key="4">
    <source>
        <dbReference type="ARBA" id="ARBA00017858"/>
    </source>
</evidence>
<dbReference type="GO" id="GO:0005524">
    <property type="term" value="F:ATP binding"/>
    <property type="evidence" value="ECO:0007669"/>
    <property type="project" value="UniProtKB-UniRule"/>
</dbReference>
<dbReference type="RefSeq" id="WP_076341706.1">
    <property type="nucleotide sequence ID" value="NZ_CAPDDE010000045.1"/>
</dbReference>
<gene>
    <name evidence="13" type="primary">thrB</name>
    <name evidence="15" type="ORF">BO225_07800</name>
</gene>
<sequence>MIKVSVPATSANCCIGFDCMGLALDWRGTFTFTHAEKLEIEGCPSEYQNENNLVVQAFYRVCDFLNKERIPFHLRIDSSIPFARGLGSSATCIVAGMMAANAWYDSCLSKEDLLLLATEMEGHPDNVAPALFGGVCVSSKFQGRVITKKLKTPRWYGLALIPDHELSTKEARKVLPKSIPFSEAKEQVANALLMAEALEIGDQTLLNLCSNDHLHEPYRCALIQDFAVYQKKAHDALLPLWISGSGSTMLSLSIQEEPLHELAKSMDSIEYRFVNVDERGAEVVYE</sequence>
<keyword evidence="13" id="KW-0963">Cytoplasm</keyword>
<evidence type="ECO:0000256" key="1">
    <source>
        <dbReference type="ARBA" id="ARBA00005015"/>
    </source>
</evidence>
<dbReference type="OrthoDB" id="9769912at2"/>
<dbReference type="STRING" id="1862672.BO225_07800"/>
<dbReference type="GeneID" id="78275840"/>
<evidence type="ECO:0000256" key="10">
    <source>
        <dbReference type="ARBA" id="ARBA00022840"/>
    </source>
</evidence>
<protein>
    <recommendedName>
        <fullName evidence="4 13">Homoserine kinase</fullName>
        <shortName evidence="13">HK</shortName>
        <shortName evidence="13">HSK</shortName>
        <ecNumber evidence="3 13">2.7.1.39</ecNumber>
    </recommendedName>
</protein>
<dbReference type="InterPro" id="IPR006204">
    <property type="entry name" value="GHMP_kinase_N_dom"/>
</dbReference>
<keyword evidence="8 13" id="KW-0547">Nucleotide-binding</keyword>
<dbReference type="SUPFAM" id="SSF55060">
    <property type="entry name" value="GHMP Kinase, C-terminal domain"/>
    <property type="match status" value="1"/>
</dbReference>
<keyword evidence="10 13" id="KW-0067">ATP-binding</keyword>
<comment type="caution">
    <text evidence="15">The sequence shown here is derived from an EMBL/GenBank/DDBJ whole genome shotgun (WGS) entry which is preliminary data.</text>
</comment>
<dbReference type="InterPro" id="IPR014721">
    <property type="entry name" value="Ribsml_uS5_D2-typ_fold_subgr"/>
</dbReference>
<comment type="similarity">
    <text evidence="2 13">Belongs to the GHMP kinase family. Homoserine kinase subfamily.</text>
</comment>
<evidence type="ECO:0000259" key="14">
    <source>
        <dbReference type="Pfam" id="PF00288"/>
    </source>
</evidence>
<evidence type="ECO:0000256" key="13">
    <source>
        <dbReference type="HAMAP-Rule" id="MF_00384"/>
    </source>
</evidence>
<comment type="subcellular location">
    <subcellularLocation>
        <location evidence="13">Cytoplasm</location>
    </subcellularLocation>
</comment>
<keyword evidence="6 13" id="KW-0808">Transferase</keyword>
<dbReference type="Gene3D" id="3.30.70.890">
    <property type="entry name" value="GHMP kinase, C-terminal domain"/>
    <property type="match status" value="1"/>
</dbReference>
<comment type="function">
    <text evidence="12 13">Catalyzes the ATP-dependent phosphorylation of L-homoserine to L-homoserine phosphate.</text>
</comment>
<evidence type="ECO:0000256" key="11">
    <source>
        <dbReference type="ARBA" id="ARBA00049375"/>
    </source>
</evidence>
<dbReference type="InterPro" id="IPR000870">
    <property type="entry name" value="Homoserine_kinase"/>
</dbReference>
<dbReference type="PROSITE" id="PS00627">
    <property type="entry name" value="GHMP_KINASES_ATP"/>
    <property type="match status" value="1"/>
</dbReference>
<comment type="pathway">
    <text evidence="1 13">Amino-acid biosynthesis; L-threonine biosynthesis; L-threonine from L-aspartate: step 4/5.</text>
</comment>
<dbReference type="Proteomes" id="UP000186705">
    <property type="component" value="Unassembled WGS sequence"/>
</dbReference>
<dbReference type="AlphaFoldDB" id="A0A1U7NLN1"/>
<evidence type="ECO:0000256" key="5">
    <source>
        <dbReference type="ARBA" id="ARBA00022605"/>
    </source>
</evidence>
<accession>A0A1U7NLN1</accession>
<evidence type="ECO:0000256" key="6">
    <source>
        <dbReference type="ARBA" id="ARBA00022679"/>
    </source>
</evidence>
<dbReference type="EC" id="2.7.1.39" evidence="3 13"/>
<proteinExistence type="inferred from homology"/>
<evidence type="ECO:0000313" key="15">
    <source>
        <dbReference type="EMBL" id="OLU45753.1"/>
    </source>
</evidence>
<dbReference type="InterPro" id="IPR036554">
    <property type="entry name" value="GHMP_kinase_C_sf"/>
</dbReference>
<evidence type="ECO:0000256" key="2">
    <source>
        <dbReference type="ARBA" id="ARBA00007370"/>
    </source>
</evidence>
<dbReference type="Pfam" id="PF00288">
    <property type="entry name" value="GHMP_kinases_N"/>
    <property type="match status" value="1"/>
</dbReference>
<keyword evidence="9 13" id="KW-0418">Kinase</keyword>
<evidence type="ECO:0000256" key="7">
    <source>
        <dbReference type="ARBA" id="ARBA00022697"/>
    </source>
</evidence>
<evidence type="ECO:0000256" key="12">
    <source>
        <dbReference type="ARBA" id="ARBA00049954"/>
    </source>
</evidence>
<dbReference type="PANTHER" id="PTHR20861">
    <property type="entry name" value="HOMOSERINE/4-DIPHOSPHOCYTIDYL-2-C-METHYL-D-ERYTHRITOL KINASE"/>
    <property type="match status" value="1"/>
</dbReference>
<dbReference type="GO" id="GO:0005737">
    <property type="term" value="C:cytoplasm"/>
    <property type="evidence" value="ECO:0007669"/>
    <property type="project" value="UniProtKB-SubCell"/>
</dbReference>
<dbReference type="PRINTS" id="PR00958">
    <property type="entry name" value="HOMSERKINASE"/>
</dbReference>
<dbReference type="NCBIfam" id="TIGR00191">
    <property type="entry name" value="thrB"/>
    <property type="match status" value="1"/>
</dbReference>
<dbReference type="HAMAP" id="MF_00384">
    <property type="entry name" value="Homoser_kinase"/>
    <property type="match status" value="1"/>
</dbReference>
<dbReference type="SUPFAM" id="SSF54211">
    <property type="entry name" value="Ribosomal protein S5 domain 2-like"/>
    <property type="match status" value="1"/>
</dbReference>
<evidence type="ECO:0000256" key="9">
    <source>
        <dbReference type="ARBA" id="ARBA00022777"/>
    </source>
</evidence>
<dbReference type="InterPro" id="IPR020568">
    <property type="entry name" value="Ribosomal_Su5_D2-typ_SF"/>
</dbReference>
<evidence type="ECO:0000313" key="16">
    <source>
        <dbReference type="Proteomes" id="UP000186705"/>
    </source>
</evidence>
<reference evidence="15 16" key="1">
    <citation type="submission" date="2016-11" db="EMBL/GenBank/DDBJ databases">
        <title>Description of two novel members of the family Erysipelotrichaceae: Ileibacterium lipovorans gen. nov., sp. nov. and Dubosiella newyorkensis, gen. nov., sp. nov.</title>
        <authorList>
            <person name="Cox L.M."/>
            <person name="Sohn J."/>
            <person name="Tyrrell K.L."/>
            <person name="Citron D.M."/>
            <person name="Lawson P.A."/>
            <person name="Patel N.B."/>
            <person name="Iizumi T."/>
            <person name="Perez-Perez G.I."/>
            <person name="Goldstein E.J."/>
            <person name="Blaser M.J."/>
        </authorList>
    </citation>
    <scope>NUCLEOTIDE SEQUENCE [LARGE SCALE GENOMIC DNA]</scope>
    <source>
        <strain evidence="15 16">NYU-BL-A4</strain>
    </source>
</reference>